<name>A0A495IFB0_9MICO</name>
<accession>A0A495IFB0</accession>
<dbReference type="Proteomes" id="UP000280008">
    <property type="component" value="Unassembled WGS sequence"/>
</dbReference>
<dbReference type="OrthoDB" id="5124353at2"/>
<organism evidence="2 3">
    <name type="scientific">Frondihabitans australicus</name>
    <dbReference type="NCBI Taxonomy" id="386892"/>
    <lineage>
        <taxon>Bacteria</taxon>
        <taxon>Bacillati</taxon>
        <taxon>Actinomycetota</taxon>
        <taxon>Actinomycetes</taxon>
        <taxon>Micrococcales</taxon>
        <taxon>Microbacteriaceae</taxon>
        <taxon>Frondihabitans</taxon>
    </lineage>
</organism>
<gene>
    <name evidence="2" type="ORF">C8E83_1451</name>
</gene>
<keyword evidence="3" id="KW-1185">Reference proteome</keyword>
<keyword evidence="1" id="KW-0472">Membrane</keyword>
<dbReference type="EMBL" id="RBKS01000001">
    <property type="protein sequence ID" value="RKR74340.1"/>
    <property type="molecule type" value="Genomic_DNA"/>
</dbReference>
<reference evidence="2 3" key="1">
    <citation type="submission" date="2018-10" db="EMBL/GenBank/DDBJ databases">
        <title>Sequencing the genomes of 1000 actinobacteria strains.</title>
        <authorList>
            <person name="Klenk H.-P."/>
        </authorList>
    </citation>
    <scope>NUCLEOTIDE SEQUENCE [LARGE SCALE GENOMIC DNA]</scope>
    <source>
        <strain evidence="2 3">DSM 17894</strain>
    </source>
</reference>
<protein>
    <submittedName>
        <fullName evidence="2">Uncharacterized protein</fullName>
    </submittedName>
</protein>
<evidence type="ECO:0000256" key="1">
    <source>
        <dbReference type="SAM" id="Phobius"/>
    </source>
</evidence>
<keyword evidence="1" id="KW-0812">Transmembrane</keyword>
<dbReference type="AlphaFoldDB" id="A0A495IFB0"/>
<proteinExistence type="predicted"/>
<evidence type="ECO:0000313" key="2">
    <source>
        <dbReference type="EMBL" id="RKR74340.1"/>
    </source>
</evidence>
<feature type="transmembrane region" description="Helical" evidence="1">
    <location>
        <begin position="12"/>
        <end position="34"/>
    </location>
</feature>
<evidence type="ECO:0000313" key="3">
    <source>
        <dbReference type="Proteomes" id="UP000280008"/>
    </source>
</evidence>
<dbReference type="RefSeq" id="WP_121369095.1">
    <property type="nucleotide sequence ID" value="NZ_RBKS01000001.1"/>
</dbReference>
<sequence length="223" mass="22740">MNAASADTAENVANIIEAIATVIALAGLAVSFYFSWKGQVAQKQQAEAAAAAAAESNREAQAAAQRAAAASALTIDELTRIADGVQAMAREAREGRAAAAGGAGVAGRVLAPAPEGSTAHAFEAPTAVGRAAWSLSHDGGDHYRLANTGTAIAHDVWVGGAETLEGPDDFDDGAWIAPGSSVSFTARVRPTTTDSTITVTWAEGRAEGERSSWRYPLPAPPLS</sequence>
<keyword evidence="1" id="KW-1133">Transmembrane helix</keyword>
<comment type="caution">
    <text evidence="2">The sequence shown here is derived from an EMBL/GenBank/DDBJ whole genome shotgun (WGS) entry which is preliminary data.</text>
</comment>